<dbReference type="Proteomes" id="UP000266723">
    <property type="component" value="Unassembled WGS sequence"/>
</dbReference>
<evidence type="ECO:0000313" key="2">
    <source>
        <dbReference type="EMBL" id="KAF2572738.1"/>
    </source>
</evidence>
<name>A0A8S9ISG1_BRACR</name>
<proteinExistence type="predicted"/>
<keyword evidence="4" id="KW-1185">Reference proteome</keyword>
<organism evidence="2">
    <name type="scientific">Brassica cretica</name>
    <name type="common">Mustard</name>
    <dbReference type="NCBI Taxonomy" id="69181"/>
    <lineage>
        <taxon>Eukaryota</taxon>
        <taxon>Viridiplantae</taxon>
        <taxon>Streptophyta</taxon>
        <taxon>Embryophyta</taxon>
        <taxon>Tracheophyta</taxon>
        <taxon>Spermatophyta</taxon>
        <taxon>Magnoliopsida</taxon>
        <taxon>eudicotyledons</taxon>
        <taxon>Gunneridae</taxon>
        <taxon>Pentapetalae</taxon>
        <taxon>rosids</taxon>
        <taxon>malvids</taxon>
        <taxon>Brassicales</taxon>
        <taxon>Brassicaceae</taxon>
        <taxon>Brassiceae</taxon>
        <taxon>Brassica</taxon>
    </lineage>
</organism>
<dbReference type="EMBL" id="QGKV02000759">
    <property type="protein sequence ID" value="KAF3569069.1"/>
    <property type="molecule type" value="Genomic_DNA"/>
</dbReference>
<reference evidence="3" key="2">
    <citation type="submission" date="2019-12" db="EMBL/GenBank/DDBJ databases">
        <authorList>
            <person name="Studholme D.J."/>
            <person name="Sarris P."/>
        </authorList>
    </citation>
    <scope>NUCLEOTIDE SEQUENCE</scope>
    <source>
        <strain evidence="3">PFS-1207/04</strain>
        <tissue evidence="3">Leaf</tissue>
    </source>
</reference>
<dbReference type="EMBL" id="QGKY02001015">
    <property type="protein sequence ID" value="KAF2572738.1"/>
    <property type="molecule type" value="Genomic_DNA"/>
</dbReference>
<evidence type="ECO:0000256" key="1">
    <source>
        <dbReference type="SAM" id="MobiDB-lite"/>
    </source>
</evidence>
<reference evidence="2" key="1">
    <citation type="submission" date="2019-12" db="EMBL/GenBank/DDBJ databases">
        <title>Genome sequencing and annotation of Brassica cretica.</title>
        <authorList>
            <person name="Studholme D.J."/>
            <person name="Sarris P.F."/>
        </authorList>
    </citation>
    <scope>NUCLEOTIDE SEQUENCE</scope>
    <source>
        <strain evidence="2">PFS-102/07</strain>
        <tissue evidence="2">Leaf</tissue>
    </source>
</reference>
<dbReference type="AlphaFoldDB" id="A0A8S9ISG1"/>
<feature type="region of interest" description="Disordered" evidence="1">
    <location>
        <begin position="1"/>
        <end position="54"/>
    </location>
</feature>
<sequence>MNSLQLQSEVTTATPRGRSGCVDSRARSPKRHPEIARVVSIPERGHHSDTPRSLGLCRFESDEQAGSDVPQQLPEVALNTQSDLLERRAEVAALQLFGRTYD</sequence>
<evidence type="ECO:0000313" key="3">
    <source>
        <dbReference type="EMBL" id="KAF3569069.1"/>
    </source>
</evidence>
<feature type="compositionally biased region" description="Polar residues" evidence="1">
    <location>
        <begin position="1"/>
        <end position="14"/>
    </location>
</feature>
<reference evidence="3 4" key="3">
    <citation type="journal article" date="2020" name="BMC Genomics">
        <title>Intraspecific diversification of the crop wild relative Brassica cretica Lam. using demographic model selection.</title>
        <authorList>
            <person name="Kioukis A."/>
            <person name="Michalopoulou V.A."/>
            <person name="Briers L."/>
            <person name="Pirintsos S."/>
            <person name="Studholme D.J."/>
            <person name="Pavlidis P."/>
            <person name="Sarris P.F."/>
        </authorList>
    </citation>
    <scope>NUCLEOTIDE SEQUENCE [LARGE SCALE GENOMIC DNA]</scope>
    <source>
        <strain evidence="4">cv. PFS-1207/04</strain>
        <strain evidence="3">PFS-1207/04</strain>
    </source>
</reference>
<gene>
    <name evidence="3" type="ORF">DY000_02015658</name>
    <name evidence="2" type="ORF">F2Q70_00003752</name>
</gene>
<protein>
    <submittedName>
        <fullName evidence="2">Uncharacterized protein</fullName>
    </submittedName>
</protein>
<accession>A0A8S9ISG1</accession>
<comment type="caution">
    <text evidence="2">The sequence shown here is derived from an EMBL/GenBank/DDBJ whole genome shotgun (WGS) entry which is preliminary data.</text>
</comment>
<evidence type="ECO:0000313" key="4">
    <source>
        <dbReference type="Proteomes" id="UP000266723"/>
    </source>
</evidence>